<evidence type="ECO:0000256" key="1">
    <source>
        <dbReference type="SAM" id="MobiDB-lite"/>
    </source>
</evidence>
<dbReference type="EMBL" id="BONX01000077">
    <property type="protein sequence ID" value="GIH01604.1"/>
    <property type="molecule type" value="Genomic_DNA"/>
</dbReference>
<dbReference type="InterPro" id="IPR013493">
    <property type="entry name" value="CHP02677"/>
</dbReference>
<dbReference type="Proteomes" id="UP000621500">
    <property type="component" value="Unassembled WGS sequence"/>
</dbReference>
<evidence type="ECO:0000313" key="3">
    <source>
        <dbReference type="Proteomes" id="UP000621500"/>
    </source>
</evidence>
<gene>
    <name evidence="2" type="ORF">Pma05_81760</name>
</gene>
<accession>A0ABQ4F3W4</accession>
<protein>
    <recommendedName>
        <fullName evidence="4">DUF2397 family protein</fullName>
    </recommendedName>
</protein>
<keyword evidence="3" id="KW-1185">Reference proteome</keyword>
<feature type="region of interest" description="Disordered" evidence="1">
    <location>
        <begin position="381"/>
        <end position="404"/>
    </location>
</feature>
<evidence type="ECO:0000313" key="2">
    <source>
        <dbReference type="EMBL" id="GIH01604.1"/>
    </source>
</evidence>
<name>A0ABQ4F3W4_9ACTN</name>
<dbReference type="Pfam" id="PF09660">
    <property type="entry name" value="DUF2397"/>
    <property type="match status" value="1"/>
</dbReference>
<evidence type="ECO:0008006" key="4">
    <source>
        <dbReference type="Google" id="ProtNLM"/>
    </source>
</evidence>
<comment type="caution">
    <text evidence="2">The sequence shown here is derived from an EMBL/GenBank/DDBJ whole genome shotgun (WGS) entry which is preliminary data.</text>
</comment>
<organism evidence="2 3">
    <name type="scientific">Plantactinospora mayteni</name>
    <dbReference type="NCBI Taxonomy" id="566021"/>
    <lineage>
        <taxon>Bacteria</taxon>
        <taxon>Bacillati</taxon>
        <taxon>Actinomycetota</taxon>
        <taxon>Actinomycetes</taxon>
        <taxon>Micromonosporales</taxon>
        <taxon>Micromonosporaceae</taxon>
        <taxon>Plantactinospora</taxon>
    </lineage>
</organism>
<sequence>MERGAMANPPRLWWQDIDPIVWRCFGQPDDLARERNIAVLASLEELATRAPMSALSDIDAQMREVGFLDMITDRELRDVLDYLTSAYLVEPFRDYAALNSGLDAVMRRQEAWALTKVGRAVVGAVRSAVIDSRRALQLPTRLLDGVDRTLRALLEHAVQDPGLLPTDLDDVRTRLEEMQRVTADFYAALAQMVQSDVTDDLIFGENRDRVVEALRQFPRESERALRRVELTLAEFDAAGPRLLVEAAAMHAGLIDPSEQQHWIDERARRLTDLQAWFGRDGSVQRLISSAAGAVHTLLVAIDRRYTALRRGSDLAADFRELAYSLHAQPDDAQARRVYAAAFGRWPSAHAAVATAEEEVAFATAAEAGTSRHQVDVVLREHERSGPAGGRPRKVPDAGEARTAALQRAAAESAARRRFTALLLSEGEVRMTHFSGLETPALAILLSAIEVALHTTDPVTGYGEAQAEGASVVVHVRAIRPGATVAVRFAEGVLWAPDLLVSVSPADTGVVPARVEGAA</sequence>
<proteinExistence type="predicted"/>
<reference evidence="2 3" key="1">
    <citation type="submission" date="2021-01" db="EMBL/GenBank/DDBJ databases">
        <title>Whole genome shotgun sequence of Plantactinospora mayteni NBRC 109088.</title>
        <authorList>
            <person name="Komaki H."/>
            <person name="Tamura T."/>
        </authorList>
    </citation>
    <scope>NUCLEOTIDE SEQUENCE [LARGE SCALE GENOMIC DNA]</scope>
    <source>
        <strain evidence="2 3">NBRC 109088</strain>
    </source>
</reference>